<protein>
    <submittedName>
        <fullName evidence="1">Uncharacterized protein</fullName>
    </submittedName>
</protein>
<accession>Q2KW86</accession>
<dbReference type="Proteomes" id="UP000001977">
    <property type="component" value="Chromosome"/>
</dbReference>
<keyword evidence="2" id="KW-1185">Reference proteome</keyword>
<sequence>MQSSRRAFLLGRRPERAPWEAFCEGLRAVIVGELRQRRLILGHPQDVWRARELAAHYGIVLGLWGLAGPPEGLWLDPCALRAWREEDGALVAAPGCPVGELARAGLPQFRQADPQQSVAVWLASATDYARPADSGLNAVTVMFADGVVESLGPFGLAGSQPLRSGTTQRLVPALFRLAAGTDAAGQRWPARFRLDALRQPANLAQVLLGHGGALAWVQESRWRPGLPAAAP</sequence>
<organism evidence="1 2">
    <name type="scientific">Bordetella avium (strain 197N)</name>
    <dbReference type="NCBI Taxonomy" id="360910"/>
    <lineage>
        <taxon>Bacteria</taxon>
        <taxon>Pseudomonadati</taxon>
        <taxon>Pseudomonadota</taxon>
        <taxon>Betaproteobacteria</taxon>
        <taxon>Burkholderiales</taxon>
        <taxon>Alcaligenaceae</taxon>
        <taxon>Bordetella</taxon>
    </lineage>
</organism>
<dbReference type="RefSeq" id="WP_012416550.1">
    <property type="nucleotide sequence ID" value="NC_010645.1"/>
</dbReference>
<dbReference type="EMBL" id="AM167904">
    <property type="protein sequence ID" value="CAJ48469.1"/>
    <property type="molecule type" value="Genomic_DNA"/>
</dbReference>
<dbReference type="HOGENOM" id="CLU_079817_0_0_4"/>
<dbReference type="eggNOG" id="COG0277">
    <property type="taxonomic scope" value="Bacteria"/>
</dbReference>
<gene>
    <name evidence="1" type="ordered locus">BAV0858</name>
</gene>
<evidence type="ECO:0000313" key="1">
    <source>
        <dbReference type="EMBL" id="CAJ48469.1"/>
    </source>
</evidence>
<evidence type="ECO:0000313" key="2">
    <source>
        <dbReference type="Proteomes" id="UP000001977"/>
    </source>
</evidence>
<reference evidence="1 2" key="1">
    <citation type="journal article" date="2006" name="J. Bacteriol.">
        <title>Comparison of the genome sequence of the poultry pathogen Bordetella avium with those of B. bronchiseptica, B. pertussis, and B. parapertussis reveals extensive diversity in surface structures associated with host interaction.</title>
        <authorList>
            <person name="Sebaihia M."/>
            <person name="Preston A."/>
            <person name="Maskell D.J."/>
            <person name="Kuzmiak H."/>
            <person name="Connell T.D."/>
            <person name="King N.D."/>
            <person name="Orndorff P.E."/>
            <person name="Miyamoto D.M."/>
            <person name="Thomson N.R."/>
            <person name="Harris D."/>
            <person name="Goble A."/>
            <person name="Lord A."/>
            <person name="Murphy L."/>
            <person name="Quail M.A."/>
            <person name="Rutter S."/>
            <person name="Squares R."/>
            <person name="Squares S."/>
            <person name="Woodward J."/>
            <person name="Parkhill J."/>
            <person name="Temple L.M."/>
        </authorList>
    </citation>
    <scope>NUCLEOTIDE SEQUENCE [LARGE SCALE GENOMIC DNA]</scope>
    <source>
        <strain evidence="1 2">197N</strain>
    </source>
</reference>
<dbReference type="AlphaFoldDB" id="Q2KW86"/>
<dbReference type="KEGG" id="bav:BAV0858"/>
<name>Q2KW86_BORA1</name>
<proteinExistence type="predicted"/>
<dbReference type="STRING" id="360910.BAV0858"/>